<feature type="compositionally biased region" description="Low complexity" evidence="2">
    <location>
        <begin position="78"/>
        <end position="92"/>
    </location>
</feature>
<dbReference type="HOGENOM" id="CLU_084751_0_0_9"/>
<dbReference type="PATRIC" id="fig|1235802.3.peg.1124"/>
<dbReference type="Proteomes" id="UP000012589">
    <property type="component" value="Unassembled WGS sequence"/>
</dbReference>
<dbReference type="InterPro" id="IPR010332">
    <property type="entry name" value="ATPase_terminase-su_N"/>
</dbReference>
<evidence type="ECO:0000256" key="1">
    <source>
        <dbReference type="SAM" id="Coils"/>
    </source>
</evidence>
<dbReference type="eggNOG" id="COG5484">
    <property type="taxonomic scope" value="Bacteria"/>
</dbReference>
<feature type="coiled-coil region" evidence="1">
    <location>
        <begin position="175"/>
        <end position="250"/>
    </location>
</feature>
<dbReference type="Pfam" id="PF06056">
    <property type="entry name" value="Terminase_5"/>
    <property type="match status" value="1"/>
</dbReference>
<evidence type="ECO:0000313" key="5">
    <source>
        <dbReference type="Proteomes" id="UP000012589"/>
    </source>
</evidence>
<organism evidence="4 5">
    <name type="scientific">Eubacterium plexicaudatum ASF492</name>
    <dbReference type="NCBI Taxonomy" id="1235802"/>
    <lineage>
        <taxon>Bacteria</taxon>
        <taxon>Bacillati</taxon>
        <taxon>Bacillota</taxon>
        <taxon>Clostridia</taxon>
        <taxon>Eubacteriales</taxon>
        <taxon>Eubacteriaceae</taxon>
        <taxon>Eubacterium</taxon>
    </lineage>
</organism>
<keyword evidence="1" id="KW-0175">Coiled coil</keyword>
<evidence type="ECO:0000256" key="2">
    <source>
        <dbReference type="SAM" id="MobiDB-lite"/>
    </source>
</evidence>
<reference evidence="4 5" key="1">
    <citation type="journal article" date="2014" name="Genome Announc.">
        <title>Draft genome sequences of the altered schaedler flora, a defined bacterial community from gnotobiotic mice.</title>
        <authorList>
            <person name="Wannemuehler M.J."/>
            <person name="Overstreet A.M."/>
            <person name="Ward D.V."/>
            <person name="Phillips G.J."/>
        </authorList>
    </citation>
    <scope>NUCLEOTIDE SEQUENCE [LARGE SCALE GENOMIC DNA]</scope>
    <source>
        <strain evidence="4 5">ASF492</strain>
    </source>
</reference>
<comment type="caution">
    <text evidence="4">The sequence shown here is derived from an EMBL/GenBank/DDBJ whole genome shotgun (WGS) entry which is preliminary data.</text>
</comment>
<evidence type="ECO:0000313" key="4">
    <source>
        <dbReference type="EMBL" id="EMZ35148.1"/>
    </source>
</evidence>
<keyword evidence="5" id="KW-1185">Reference proteome</keyword>
<dbReference type="STRING" id="1235802.C823_01046"/>
<dbReference type="EMBL" id="AQFT01000032">
    <property type="protein sequence ID" value="EMZ35148.1"/>
    <property type="molecule type" value="Genomic_DNA"/>
</dbReference>
<proteinExistence type="predicted"/>
<dbReference type="Gene3D" id="1.10.10.60">
    <property type="entry name" value="Homeodomain-like"/>
    <property type="match status" value="1"/>
</dbReference>
<protein>
    <recommendedName>
        <fullName evidence="3">Terminase ATPase subunit N-terminal domain-containing protein</fullName>
    </recommendedName>
</protein>
<dbReference type="OrthoDB" id="9768556at2"/>
<sequence length="273" mass="30928">MPRAPSEKKAEAEKLFNKGMKLTEIAKKLDIPEGTVRSWKNRGKWASESPKNSRCNVANKKAESNATLQKKKRGGQPGNKNSKGVSKGKGNPKPAPPPDRTKHGGFVPVFMDALDEDEQKLVATVPEDTELQFMEQIQLFSIRERRILKAINKYREQNGDVSFADVTRFEDKRAFKDKEEEAEYDRRQKKKVENEEILPGKSYSIQTHTTNKDMIIARLEQELSTVQSKKTKAIEALSKYRMEKAKLESESAGNDVVDDWISAILGEEAEDSE</sequence>
<dbReference type="AlphaFoldDB" id="N2B9H0"/>
<accession>N2B9H0</accession>
<gene>
    <name evidence="4" type="ORF">C823_01046</name>
</gene>
<evidence type="ECO:0000259" key="3">
    <source>
        <dbReference type="Pfam" id="PF06056"/>
    </source>
</evidence>
<feature type="domain" description="Terminase ATPase subunit N-terminal" evidence="3">
    <location>
        <begin position="9"/>
        <end position="50"/>
    </location>
</feature>
<feature type="region of interest" description="Disordered" evidence="2">
    <location>
        <begin position="31"/>
        <end position="106"/>
    </location>
</feature>
<name>N2B9H0_9FIRM</name>